<evidence type="ECO:0000259" key="2">
    <source>
        <dbReference type="Pfam" id="PF14292"/>
    </source>
</evidence>
<dbReference type="Pfam" id="PF14292">
    <property type="entry name" value="SusE"/>
    <property type="match status" value="1"/>
</dbReference>
<evidence type="ECO:0000313" key="3">
    <source>
        <dbReference type="EMBL" id="MFD2037446.1"/>
    </source>
</evidence>
<feature type="domain" description="SusE outer membrane protein" evidence="2">
    <location>
        <begin position="24"/>
        <end position="126"/>
    </location>
</feature>
<dbReference type="CDD" id="cd12967">
    <property type="entry name" value="CBM_SusE-F_like_u1"/>
    <property type="match status" value="1"/>
</dbReference>
<keyword evidence="4" id="KW-1185">Reference proteome</keyword>
<protein>
    <submittedName>
        <fullName evidence="3">SusE domain-containing protein</fullName>
    </submittedName>
</protein>
<feature type="signal peptide" evidence="1">
    <location>
        <begin position="1"/>
        <end position="19"/>
    </location>
</feature>
<accession>A0ABW4VTJ0</accession>
<comment type="caution">
    <text evidence="3">The sequence shown here is derived from an EMBL/GenBank/DDBJ whole genome shotgun (WGS) entry which is preliminary data.</text>
</comment>
<name>A0ABW4VTJ0_9BACT</name>
<dbReference type="Proteomes" id="UP001597361">
    <property type="component" value="Unassembled WGS sequence"/>
</dbReference>
<dbReference type="InterPro" id="IPR025970">
    <property type="entry name" value="SusE"/>
</dbReference>
<evidence type="ECO:0000256" key="1">
    <source>
        <dbReference type="SAM" id="SignalP"/>
    </source>
</evidence>
<organism evidence="3 4">
    <name type="scientific">Belliella marina</name>
    <dbReference type="NCBI Taxonomy" id="1644146"/>
    <lineage>
        <taxon>Bacteria</taxon>
        <taxon>Pseudomonadati</taxon>
        <taxon>Bacteroidota</taxon>
        <taxon>Cytophagia</taxon>
        <taxon>Cytophagales</taxon>
        <taxon>Cyclobacteriaceae</taxon>
        <taxon>Belliella</taxon>
    </lineage>
</organism>
<keyword evidence="1" id="KW-0732">Signal</keyword>
<dbReference type="CDD" id="cd12956">
    <property type="entry name" value="CBM_SusE-F_like"/>
    <property type="match status" value="1"/>
</dbReference>
<gene>
    <name evidence="3" type="ORF">ACFSKL_21805</name>
</gene>
<dbReference type="EMBL" id="JBHUHR010000048">
    <property type="protein sequence ID" value="MFD2037446.1"/>
    <property type="molecule type" value="Genomic_DNA"/>
</dbReference>
<sequence>MRVLCKLLFVVFALPLVWSCDPLEQPKIIQQSGATFNSPPSNIVLNIDDADELIVFNVNPADFGTTVDEVTYIIQVDAVGNNFAAPLDIGSSTTTTVEVKVSELNRRALAKGLEPEVAGDLEFRVKATPTRSIPDVNGPGTAISVTAYSTDVELPSLRIPGDYQSWNPANDNTVIFSINSDDVYEGFVHILTGSGEFKFITGPEWDEFPDYGVGATAGSLVEKGGNIKIPGQFGTYKVKADLENLTYELERIGIWGIIGDATAGGWDTETPMTFNAAENVLNITTALSVGKMKFRTHTWDQNYGKSDEDGVAEDDGEDFEISEAGDYTIVLDFKTPGKVLYTITKK</sequence>
<evidence type="ECO:0000313" key="4">
    <source>
        <dbReference type="Proteomes" id="UP001597361"/>
    </source>
</evidence>
<feature type="chain" id="PRO_5045497832" evidence="1">
    <location>
        <begin position="20"/>
        <end position="346"/>
    </location>
</feature>
<dbReference type="Gene3D" id="2.60.40.3620">
    <property type="match status" value="2"/>
</dbReference>
<reference evidence="4" key="1">
    <citation type="journal article" date="2019" name="Int. J. Syst. Evol. Microbiol.">
        <title>The Global Catalogue of Microorganisms (GCM) 10K type strain sequencing project: providing services to taxonomists for standard genome sequencing and annotation.</title>
        <authorList>
            <consortium name="The Broad Institute Genomics Platform"/>
            <consortium name="The Broad Institute Genome Sequencing Center for Infectious Disease"/>
            <person name="Wu L."/>
            <person name="Ma J."/>
        </authorList>
    </citation>
    <scope>NUCLEOTIDE SEQUENCE [LARGE SCALE GENOMIC DNA]</scope>
    <source>
        <strain evidence="4">CGMCC 1.15180</strain>
    </source>
</reference>
<proteinExistence type="predicted"/>
<dbReference type="RefSeq" id="WP_376889327.1">
    <property type="nucleotide sequence ID" value="NZ_JBHUHR010000048.1"/>
</dbReference>